<feature type="binding site" evidence="15">
    <location>
        <position position="1178"/>
    </location>
    <ligand>
        <name>ATP</name>
        <dbReference type="ChEBI" id="CHEBI:30616"/>
    </ligand>
</feature>
<comment type="subcellular location">
    <subcellularLocation>
        <location evidence="1">Endomembrane system</location>
        <topology evidence="1">Multi-pass membrane protein</topology>
    </subcellularLocation>
    <subcellularLocation>
        <location evidence="17">Membrane</location>
        <topology evidence="17">Multi-pass membrane protein</topology>
    </subcellularLocation>
</comment>
<dbReference type="GO" id="GO:0045332">
    <property type="term" value="P:phospholipid translocation"/>
    <property type="evidence" value="ECO:0007669"/>
    <property type="project" value="TreeGrafter"/>
</dbReference>
<dbReference type="InterPro" id="IPR032631">
    <property type="entry name" value="P-type_ATPase_N"/>
</dbReference>
<keyword evidence="22" id="KW-1185">Reference proteome</keyword>
<feature type="binding site" evidence="16">
    <location>
        <position position="1316"/>
    </location>
    <ligand>
        <name>Mg(2+)</name>
        <dbReference type="ChEBI" id="CHEBI:18420"/>
    </ligand>
</feature>
<feature type="active site" description="4-aspartylphosphate intermediate" evidence="14">
    <location>
        <position position="837"/>
    </location>
</feature>
<dbReference type="SUPFAM" id="SSF81660">
    <property type="entry name" value="Metal cation-transporting ATPase, ATP-binding domain N"/>
    <property type="match status" value="1"/>
</dbReference>
<evidence type="ECO:0000256" key="13">
    <source>
        <dbReference type="ARBA" id="ARBA00049128"/>
    </source>
</evidence>
<feature type="compositionally biased region" description="Basic residues" evidence="18">
    <location>
        <begin position="248"/>
        <end position="263"/>
    </location>
</feature>
<dbReference type="InterPro" id="IPR032630">
    <property type="entry name" value="P_typ_ATPase_c"/>
</dbReference>
<evidence type="ECO:0000256" key="8">
    <source>
        <dbReference type="ARBA" id="ARBA00022842"/>
    </source>
</evidence>
<feature type="transmembrane region" description="Helical" evidence="17">
    <location>
        <begin position="386"/>
        <end position="404"/>
    </location>
</feature>
<feature type="binding site" evidence="15">
    <location>
        <position position="950"/>
    </location>
    <ligand>
        <name>ATP</name>
        <dbReference type="ChEBI" id="CHEBI:30616"/>
    </ligand>
</feature>
<dbReference type="PANTHER" id="PTHR24092:SF180">
    <property type="entry name" value="PHOSPHOLIPID-TRANSPORTING ATPASE DNF1-RELATED"/>
    <property type="match status" value="1"/>
</dbReference>
<evidence type="ECO:0000256" key="14">
    <source>
        <dbReference type="PIRSR" id="PIRSR606539-1"/>
    </source>
</evidence>
<feature type="binding site" evidence="15">
    <location>
        <position position="1177"/>
    </location>
    <ligand>
        <name>ATP</name>
        <dbReference type="ChEBI" id="CHEBI:30616"/>
    </ligand>
</feature>
<evidence type="ECO:0000313" key="22">
    <source>
        <dbReference type="Proteomes" id="UP000011668"/>
    </source>
</evidence>
<comment type="similarity">
    <text evidence="2 17">Belongs to the cation transport ATPase (P-type) (TC 3.A.3) family. Type IV subfamily.</text>
</comment>
<dbReference type="Pfam" id="PF16209">
    <property type="entry name" value="PhoLip_ATPase_N"/>
    <property type="match status" value="1"/>
</dbReference>
<comment type="catalytic activity">
    <reaction evidence="13">
        <text>a 1,2-diacyl-sn-glycero-3-phosphoethanolamine(out) + ATP + H2O = a 1,2-diacyl-sn-glycero-3-phosphoethanolamine(in) + ADP + phosphate + H(+)</text>
        <dbReference type="Rhea" id="RHEA:66132"/>
        <dbReference type="ChEBI" id="CHEBI:15377"/>
        <dbReference type="ChEBI" id="CHEBI:15378"/>
        <dbReference type="ChEBI" id="CHEBI:30616"/>
        <dbReference type="ChEBI" id="CHEBI:43474"/>
        <dbReference type="ChEBI" id="CHEBI:64612"/>
        <dbReference type="ChEBI" id="CHEBI:456216"/>
    </reaction>
    <physiologicalReaction direction="left-to-right" evidence="13">
        <dbReference type="Rhea" id="RHEA:66133"/>
    </physiologicalReaction>
</comment>
<keyword evidence="8 16" id="KW-0460">Magnesium</keyword>
<feature type="compositionally biased region" description="Basic and acidic residues" evidence="18">
    <location>
        <begin position="274"/>
        <end position="288"/>
    </location>
</feature>
<dbReference type="InterPro" id="IPR023299">
    <property type="entry name" value="ATPase_P-typ_cyto_dom_N"/>
</dbReference>
<accession>L8WZX7</accession>
<dbReference type="Gene3D" id="2.70.150.10">
    <property type="entry name" value="Calcium-transporting ATPase, cytoplasmic transduction domain A"/>
    <property type="match status" value="1"/>
</dbReference>
<feature type="binding site" evidence="15">
    <location>
        <position position="991"/>
    </location>
    <ligand>
        <name>ATP</name>
        <dbReference type="ChEBI" id="CHEBI:30616"/>
    </ligand>
</feature>
<dbReference type="InterPro" id="IPR006539">
    <property type="entry name" value="P-type_ATPase_IV"/>
</dbReference>
<dbReference type="InterPro" id="IPR008250">
    <property type="entry name" value="ATPase_P-typ_transduc_dom_A_sf"/>
</dbReference>
<dbReference type="SUPFAM" id="SSF56784">
    <property type="entry name" value="HAD-like"/>
    <property type="match status" value="1"/>
</dbReference>
<dbReference type="InterPro" id="IPR023214">
    <property type="entry name" value="HAD_sf"/>
</dbReference>
<evidence type="ECO:0000256" key="2">
    <source>
        <dbReference type="ARBA" id="ARBA00008109"/>
    </source>
</evidence>
<dbReference type="InterPro" id="IPR036412">
    <property type="entry name" value="HAD-like_sf"/>
</dbReference>
<dbReference type="Gene3D" id="3.40.50.1000">
    <property type="entry name" value="HAD superfamily/HAD-like"/>
    <property type="match status" value="1"/>
</dbReference>
<dbReference type="NCBIfam" id="TIGR01652">
    <property type="entry name" value="ATPase-Plipid"/>
    <property type="match status" value="2"/>
</dbReference>
<feature type="binding site" evidence="15">
    <location>
        <position position="1286"/>
    </location>
    <ligand>
        <name>ATP</name>
        <dbReference type="ChEBI" id="CHEBI:30616"/>
    </ligand>
</feature>
<feature type="transmembrane region" description="Helical" evidence="17">
    <location>
        <begin position="1504"/>
        <end position="1522"/>
    </location>
</feature>
<feature type="region of interest" description="Disordered" evidence="18">
    <location>
        <begin position="240"/>
        <end position="333"/>
    </location>
</feature>
<dbReference type="Pfam" id="PF13246">
    <property type="entry name" value="Cation_ATPase"/>
    <property type="match status" value="1"/>
</dbReference>
<feature type="binding site" evidence="15">
    <location>
        <position position="1063"/>
    </location>
    <ligand>
        <name>ATP</name>
        <dbReference type="ChEBI" id="CHEBI:30616"/>
    </ligand>
</feature>
<feature type="region of interest" description="Disordered" evidence="18">
    <location>
        <begin position="1599"/>
        <end position="1739"/>
    </location>
</feature>
<dbReference type="GO" id="GO:0016887">
    <property type="term" value="F:ATP hydrolysis activity"/>
    <property type="evidence" value="ECO:0007669"/>
    <property type="project" value="InterPro"/>
</dbReference>
<evidence type="ECO:0000256" key="9">
    <source>
        <dbReference type="ARBA" id="ARBA00022967"/>
    </source>
</evidence>
<feature type="binding site" evidence="15">
    <location>
        <position position="1292"/>
    </location>
    <ligand>
        <name>ATP</name>
        <dbReference type="ChEBI" id="CHEBI:30616"/>
    </ligand>
</feature>
<dbReference type="PANTHER" id="PTHR24092">
    <property type="entry name" value="PROBABLE PHOSPHOLIPID-TRANSPORTING ATPASE"/>
    <property type="match status" value="1"/>
</dbReference>
<evidence type="ECO:0000256" key="11">
    <source>
        <dbReference type="ARBA" id="ARBA00023136"/>
    </source>
</evidence>
<feature type="transmembrane region" description="Helical" evidence="17">
    <location>
        <begin position="1412"/>
        <end position="1433"/>
    </location>
</feature>
<feature type="domain" description="P-type ATPase N-terminal" evidence="19">
    <location>
        <begin position="316"/>
        <end position="384"/>
    </location>
</feature>
<evidence type="ECO:0000256" key="3">
    <source>
        <dbReference type="ARBA" id="ARBA00022448"/>
    </source>
</evidence>
<feature type="binding site" evidence="16">
    <location>
        <position position="839"/>
    </location>
    <ligand>
        <name>Mg(2+)</name>
        <dbReference type="ChEBI" id="CHEBI:18420"/>
    </ligand>
</feature>
<dbReference type="SUPFAM" id="SSF81653">
    <property type="entry name" value="Calcium ATPase, transduction domain A"/>
    <property type="match status" value="1"/>
</dbReference>
<comment type="cofactor">
    <cofactor evidence="16">
        <name>Mg(2+)</name>
        <dbReference type="ChEBI" id="CHEBI:18420"/>
    </cofactor>
</comment>
<keyword evidence="3" id="KW-0813">Transport</keyword>
<keyword evidence="9 17" id="KW-1278">Translocase</keyword>
<reference evidence="21 22" key="1">
    <citation type="journal article" date="2013" name="Nat. Commun.">
        <title>The evolution and pathogenic mechanisms of the rice sheath blight pathogen.</title>
        <authorList>
            <person name="Zheng A."/>
            <person name="Lin R."/>
            <person name="Xu L."/>
            <person name="Qin P."/>
            <person name="Tang C."/>
            <person name="Ai P."/>
            <person name="Zhang D."/>
            <person name="Liu Y."/>
            <person name="Sun Z."/>
            <person name="Feng H."/>
            <person name="Wang Y."/>
            <person name="Chen Y."/>
            <person name="Liang X."/>
            <person name="Fu R."/>
            <person name="Li Q."/>
            <person name="Zhang J."/>
            <person name="Yu X."/>
            <person name="Xie Z."/>
            <person name="Ding L."/>
            <person name="Guan P."/>
            <person name="Tang J."/>
            <person name="Liang Y."/>
            <person name="Wang S."/>
            <person name="Deng Q."/>
            <person name="Li S."/>
            <person name="Zhu J."/>
            <person name="Wang L."/>
            <person name="Liu H."/>
            <person name="Li P."/>
        </authorList>
    </citation>
    <scope>NUCLEOTIDE SEQUENCE [LARGE SCALE GENOMIC DNA]</scope>
    <source>
        <strain evidence="22">AG-1 IA</strain>
    </source>
</reference>
<dbReference type="GO" id="GO:0140326">
    <property type="term" value="F:ATPase-coupled intramembrane lipid transporter activity"/>
    <property type="evidence" value="ECO:0007669"/>
    <property type="project" value="UniProtKB-EC"/>
</dbReference>
<organism evidence="21 22">
    <name type="scientific">Thanatephorus cucumeris (strain AG1-IA)</name>
    <name type="common">Rice sheath blight fungus</name>
    <name type="synonym">Rhizoctonia solani</name>
    <dbReference type="NCBI Taxonomy" id="983506"/>
    <lineage>
        <taxon>Eukaryota</taxon>
        <taxon>Fungi</taxon>
        <taxon>Dikarya</taxon>
        <taxon>Basidiomycota</taxon>
        <taxon>Agaricomycotina</taxon>
        <taxon>Agaricomycetes</taxon>
        <taxon>Cantharellales</taxon>
        <taxon>Ceratobasidiaceae</taxon>
        <taxon>Rhizoctonia</taxon>
        <taxon>Rhizoctonia solani AG-1</taxon>
    </lineage>
</organism>
<name>L8WZX7_THACA</name>
<comment type="caution">
    <text evidence="21">The sequence shown here is derived from an EMBL/GenBank/DDBJ whole genome shotgun (WGS) entry which is preliminary data.</text>
</comment>
<feature type="transmembrane region" description="Helical" evidence="17">
    <location>
        <begin position="719"/>
        <end position="742"/>
    </location>
</feature>
<keyword evidence="6 15" id="KW-0547">Nucleotide-binding</keyword>
<feature type="region of interest" description="Disordered" evidence="18">
    <location>
        <begin position="530"/>
        <end position="549"/>
    </location>
</feature>
<dbReference type="GO" id="GO:0005524">
    <property type="term" value="F:ATP binding"/>
    <property type="evidence" value="ECO:0007669"/>
    <property type="project" value="UniProtKB-UniRule"/>
</dbReference>
<proteinExistence type="inferred from homology"/>
<evidence type="ECO:0000256" key="6">
    <source>
        <dbReference type="ARBA" id="ARBA00022741"/>
    </source>
</evidence>
<feature type="binding site" evidence="15">
    <location>
        <position position="838"/>
    </location>
    <ligand>
        <name>ATP</name>
        <dbReference type="ChEBI" id="CHEBI:30616"/>
    </ligand>
</feature>
<evidence type="ECO:0000259" key="19">
    <source>
        <dbReference type="Pfam" id="PF16209"/>
    </source>
</evidence>
<dbReference type="Gene3D" id="3.40.1110.10">
    <property type="entry name" value="Calcium-transporting ATPase, cytoplasmic domain N"/>
    <property type="match status" value="2"/>
</dbReference>
<keyword evidence="5 16" id="KW-0479">Metal-binding</keyword>
<feature type="binding site" evidence="15">
    <location>
        <position position="1315"/>
    </location>
    <ligand>
        <name>ATP</name>
        <dbReference type="ChEBI" id="CHEBI:30616"/>
    </ligand>
</feature>
<feature type="binding site" evidence="15">
    <location>
        <position position="837"/>
    </location>
    <ligand>
        <name>ATP</name>
        <dbReference type="ChEBI" id="CHEBI:30616"/>
    </ligand>
</feature>
<evidence type="ECO:0000256" key="18">
    <source>
        <dbReference type="SAM" id="MobiDB-lite"/>
    </source>
</evidence>
<protein>
    <recommendedName>
        <fullName evidence="17">Phospholipid-transporting ATPase</fullName>
        <ecNumber evidence="17">7.6.2.1</ecNumber>
    </recommendedName>
</protein>
<feature type="compositionally biased region" description="Basic and acidic residues" evidence="18">
    <location>
        <begin position="1706"/>
        <end position="1718"/>
    </location>
</feature>
<feature type="binding site" evidence="15">
    <location>
        <position position="1097"/>
    </location>
    <ligand>
        <name>ATP</name>
        <dbReference type="ChEBI" id="CHEBI:30616"/>
    </ligand>
</feature>
<feature type="compositionally biased region" description="Polar residues" evidence="18">
    <location>
        <begin position="530"/>
        <end position="544"/>
    </location>
</feature>
<feature type="compositionally biased region" description="Low complexity" evidence="18">
    <location>
        <begin position="289"/>
        <end position="308"/>
    </location>
</feature>
<dbReference type="EC" id="7.6.2.1" evidence="17"/>
<keyword evidence="7 15" id="KW-0067">ATP-binding</keyword>
<evidence type="ECO:0000259" key="20">
    <source>
        <dbReference type="Pfam" id="PF16212"/>
    </source>
</evidence>
<keyword evidence="4 17" id="KW-0812">Transmembrane</keyword>
<evidence type="ECO:0000256" key="15">
    <source>
        <dbReference type="PIRSR" id="PIRSR606539-2"/>
    </source>
</evidence>
<evidence type="ECO:0000313" key="21">
    <source>
        <dbReference type="EMBL" id="ELU42377.1"/>
    </source>
</evidence>
<dbReference type="Pfam" id="PF16212">
    <property type="entry name" value="PhoLip_ATPase_C"/>
    <property type="match status" value="2"/>
</dbReference>
<dbReference type="InterPro" id="IPR001757">
    <property type="entry name" value="P_typ_ATPase"/>
</dbReference>
<evidence type="ECO:0000256" key="1">
    <source>
        <dbReference type="ARBA" id="ARBA00004127"/>
    </source>
</evidence>
<dbReference type="SUPFAM" id="SSF81665">
    <property type="entry name" value="Calcium ATPase, transmembrane domain M"/>
    <property type="match status" value="1"/>
</dbReference>
<feature type="compositionally biased region" description="Low complexity" evidence="18">
    <location>
        <begin position="1655"/>
        <end position="1668"/>
    </location>
</feature>
<evidence type="ECO:0000256" key="16">
    <source>
        <dbReference type="PIRSR" id="PIRSR606539-3"/>
    </source>
</evidence>
<dbReference type="EMBL" id="AFRT01000845">
    <property type="protein sequence ID" value="ELU42377.1"/>
    <property type="molecule type" value="Genomic_DNA"/>
</dbReference>
<feature type="binding site" evidence="15">
    <location>
        <position position="1179"/>
    </location>
    <ligand>
        <name>ATP</name>
        <dbReference type="ChEBI" id="CHEBI:30616"/>
    </ligand>
</feature>
<feature type="binding site" evidence="16">
    <location>
        <position position="1312"/>
    </location>
    <ligand>
        <name>Mg(2+)</name>
        <dbReference type="ChEBI" id="CHEBI:18420"/>
    </ligand>
</feature>
<comment type="catalytic activity">
    <reaction evidence="12 17">
        <text>ATP + H2O + phospholipidSide 1 = ADP + phosphate + phospholipidSide 2.</text>
        <dbReference type="EC" id="7.6.2.1"/>
    </reaction>
</comment>
<sequence length="1739" mass="191576">MDVFARDIFIIRFDLTQAGILLSETPDARALSRLERGKGQVRDRGWSLGAQACNRAGRAGGEQCDSAFGTAILLLGTTNISLVHRGSSCICSGQLPKSIGMRSERFHRRGWVRDLVNSYENGPRFGSEWISEQRGDRRPHSIYIRDRSSVNQSKALGAPSGGLPPAKAVRAIVESHYLDGPSETVANLQELRARDPGSDLAMSFFKRHPTLEDDGADADNVDPNLRLRTTLTAHSTLAESIRSELRQQRRKKSLAKARPKFTFKRPGTAGSQKAQREDVDEHGLERTPSEQPQPQQQQQPAQSPAKQPSGERRTIYVNQPLPQTETRSNGDPLRRYVRNKVRTKYTVLTFIPKNLYEQFRRVANLYFLALVVLQVFPIFGAAAPEIAMVPLVVILSITAAKDGIEDYRRASLDDEVNNSAATKLSSTSWRNPNQPLDPRSWLERLLGLGTAPGKVTRGIKRLRAREREVVGISRTTLDSSIDQSERGGRSLDDIQSVTTAESAVGSGKAEHSYPPMPSLMALTAGGSGSDTYASRSAPTFSTVHPSHDPGPIPTWERTLWKKLEVGDIVLLRDNDQVPADTIVLATSDADGLAYVETKNLDGETNLKLRKALKSTRWISGEEDLAPGRCQFVIDSEPPHAGLYVYNGVLRYRTRSSSDGPIEEKVEPVTINEVLLRGCTLRNTNWVIGLVLFTGADTKIMLNGGATPSKRSKIEKQTNFNVVMNFIVLLAMSIVSAVASGIYSSQTDTSGWVYELSWGSGAGSAALNGLVTFGSCLIAFQNIVPISLYISIEIVKTIQAFFIAQDKDMYYAPLDTACVPKTWNISDDLGQIAYIFSDKTAMKGAAKRRSSDTPALSDEEQDERLKSLKVEMIAVLERAFKNRWFRRDKLTMISPQMAKDLTSPNTPQRQSIIEFFRALAVCHTVLPDLPDDSERMGGEMRLDYKAESPDEAALVAGARDAGFPFLARSSTAVDIEVMGQAERYVPLKVLEFNSTRKRASMFSIETGFEEMKECGSLVAGERWTEKRGQSFYTWWGLGCPGIIERIPMSVIVRDPQGRLVLYCKGADSVIYERLAGGQDVLRERTREDMEAFANGGLRTLCIAYRFLTEEEYLTWSVKYDAAAAATTDRDEAIDKANELIEHDLLILGATALEDKLQEGVPDAIEQLHRAGIKLWILTGDKLQTAIEIGYSCNLLKQDMEVMIISATTADGARTQIEAGLNKIASVIGPPNVNSIPDRKVDNSSRQAGSTGFAVVIDGDTLRFALDDSLKPLFLNLGTQCDTVVCCRVSPAQKAQTVKLVKDGKNAMTLSIGDGANDVAMIQEANIGCGLMGLEGSQAAMSADYAFGQFRFLTKLLLVHGRWSYQRVADMHSNFFYKVSIPSSKWSDADLGLERNLDFCDVLVLFLEQVSKSYTFILLYNTVFTSLPVIVLGAFDQDINAKASLAFPQLYRRGILGLEYTQTKFWAYMFDGLYQSAVVYFIPYFVWTNPPTLSWTGKGIDSLADFGTTVSVAAIVSANLYVGINTRYPSAPRYLVKAFTQAYMPLDKDIIREAWVAGDLKDQLGIKHRKKRRGSDYENSALYNNSQSLSEDGYRAASMSHGEFDFAPTPGQGPSPLSPERSTPPLIITTPAADEGDAKTPRAQTFDRSPGSPGELSYRSASDSHSPSSSTYLASQRSPVMRSIDQTQLTVGTGGEYEMGQLPHSGGHYHDASVHSRASDRTFMTARTEPSWGDDGSPRAV</sequence>
<dbReference type="GO" id="GO:0005886">
    <property type="term" value="C:plasma membrane"/>
    <property type="evidence" value="ECO:0007669"/>
    <property type="project" value="TreeGrafter"/>
</dbReference>
<evidence type="ECO:0000256" key="12">
    <source>
        <dbReference type="ARBA" id="ARBA00034036"/>
    </source>
</evidence>
<keyword evidence="11 17" id="KW-0472">Membrane</keyword>
<evidence type="ECO:0000256" key="17">
    <source>
        <dbReference type="RuleBase" id="RU362033"/>
    </source>
</evidence>
<dbReference type="OrthoDB" id="377733at2759"/>
<evidence type="ECO:0000256" key="4">
    <source>
        <dbReference type="ARBA" id="ARBA00022692"/>
    </source>
</evidence>
<dbReference type="GO" id="GO:0012505">
    <property type="term" value="C:endomembrane system"/>
    <property type="evidence" value="ECO:0007669"/>
    <property type="project" value="UniProtKB-SubCell"/>
</dbReference>
<feature type="transmembrane region" description="Helical" evidence="17">
    <location>
        <begin position="1463"/>
        <end position="1484"/>
    </location>
</feature>
<dbReference type="Proteomes" id="UP000011668">
    <property type="component" value="Unassembled WGS sequence"/>
</dbReference>
<feature type="compositionally biased region" description="Polar residues" evidence="18">
    <location>
        <begin position="316"/>
        <end position="329"/>
    </location>
</feature>
<feature type="binding site" evidence="16">
    <location>
        <position position="837"/>
    </location>
    <ligand>
        <name>Mg(2+)</name>
        <dbReference type="ChEBI" id="CHEBI:18420"/>
    </ligand>
</feature>
<dbReference type="FunFam" id="3.40.50.1000:FF:000014">
    <property type="entry name" value="Phospholipid-transporting ATPase"/>
    <property type="match status" value="1"/>
</dbReference>
<feature type="binding site" evidence="15">
    <location>
        <position position="839"/>
    </location>
    <ligand>
        <name>ATP</name>
        <dbReference type="ChEBI" id="CHEBI:30616"/>
    </ligand>
</feature>
<evidence type="ECO:0000256" key="5">
    <source>
        <dbReference type="ARBA" id="ARBA00022723"/>
    </source>
</evidence>
<dbReference type="GO" id="GO:0000287">
    <property type="term" value="F:magnesium ion binding"/>
    <property type="evidence" value="ECO:0007669"/>
    <property type="project" value="UniProtKB-UniRule"/>
</dbReference>
<dbReference type="OMA" id="QALRCGR"/>
<evidence type="ECO:0000256" key="10">
    <source>
        <dbReference type="ARBA" id="ARBA00022989"/>
    </source>
</evidence>
<gene>
    <name evidence="21" type="ORF">AG1IA_03592</name>
</gene>
<dbReference type="STRING" id="983506.L8WZX7"/>
<feature type="binding site" evidence="15">
    <location>
        <position position="1316"/>
    </location>
    <ligand>
        <name>ATP</name>
        <dbReference type="ChEBI" id="CHEBI:30616"/>
    </ligand>
</feature>
<dbReference type="NCBIfam" id="TIGR01494">
    <property type="entry name" value="ATPase_P-type"/>
    <property type="match status" value="1"/>
</dbReference>
<comment type="caution">
    <text evidence="17">Lacks conserved residue(s) required for the propagation of feature annotation.</text>
</comment>
<feature type="compositionally biased region" description="Polar residues" evidence="18">
    <location>
        <begin position="1669"/>
        <end position="1689"/>
    </location>
</feature>
<feature type="domain" description="P-type ATPase C-terminal" evidence="20">
    <location>
        <begin position="1338"/>
        <end position="1377"/>
    </location>
</feature>
<evidence type="ECO:0000256" key="7">
    <source>
        <dbReference type="ARBA" id="ARBA00022840"/>
    </source>
</evidence>
<keyword evidence="10 17" id="KW-1133">Transmembrane helix</keyword>
<dbReference type="InterPro" id="IPR023298">
    <property type="entry name" value="ATPase_P-typ_TM_dom_sf"/>
</dbReference>
<feature type="domain" description="P-type ATPase C-terminal" evidence="20">
    <location>
        <begin position="1407"/>
        <end position="1527"/>
    </location>
</feature>
<dbReference type="HOGENOM" id="CLU_000846_4_3_1"/>